<dbReference type="AlphaFoldDB" id="A0A5B7GY93"/>
<dbReference type="EMBL" id="VSRR010019804">
    <property type="protein sequence ID" value="MPC62546.1"/>
    <property type="molecule type" value="Genomic_DNA"/>
</dbReference>
<name>A0A5B7GY93_PORTR</name>
<dbReference type="Proteomes" id="UP000324222">
    <property type="component" value="Unassembled WGS sequence"/>
</dbReference>
<organism evidence="1 2">
    <name type="scientific">Portunus trituberculatus</name>
    <name type="common">Swimming crab</name>
    <name type="synonym">Neptunus trituberculatus</name>
    <dbReference type="NCBI Taxonomy" id="210409"/>
    <lineage>
        <taxon>Eukaryota</taxon>
        <taxon>Metazoa</taxon>
        <taxon>Ecdysozoa</taxon>
        <taxon>Arthropoda</taxon>
        <taxon>Crustacea</taxon>
        <taxon>Multicrustacea</taxon>
        <taxon>Malacostraca</taxon>
        <taxon>Eumalacostraca</taxon>
        <taxon>Eucarida</taxon>
        <taxon>Decapoda</taxon>
        <taxon>Pleocyemata</taxon>
        <taxon>Brachyura</taxon>
        <taxon>Eubrachyura</taxon>
        <taxon>Portunoidea</taxon>
        <taxon>Portunidae</taxon>
        <taxon>Portuninae</taxon>
        <taxon>Portunus</taxon>
    </lineage>
</organism>
<proteinExistence type="predicted"/>
<protein>
    <submittedName>
        <fullName evidence="1">Uncharacterized protein</fullName>
    </submittedName>
</protein>
<comment type="caution">
    <text evidence="1">The sequence shown here is derived from an EMBL/GenBank/DDBJ whole genome shotgun (WGS) entry which is preliminary data.</text>
</comment>
<reference evidence="1 2" key="1">
    <citation type="submission" date="2019-05" db="EMBL/GenBank/DDBJ databases">
        <title>Another draft genome of Portunus trituberculatus and its Hox gene families provides insights of decapod evolution.</title>
        <authorList>
            <person name="Jeong J.-H."/>
            <person name="Song I."/>
            <person name="Kim S."/>
            <person name="Choi T."/>
            <person name="Kim D."/>
            <person name="Ryu S."/>
            <person name="Kim W."/>
        </authorList>
    </citation>
    <scope>NUCLEOTIDE SEQUENCE [LARGE SCALE GENOMIC DNA]</scope>
    <source>
        <tissue evidence="1">Muscle</tissue>
    </source>
</reference>
<gene>
    <name evidence="1" type="ORF">E2C01_056631</name>
</gene>
<evidence type="ECO:0000313" key="1">
    <source>
        <dbReference type="EMBL" id="MPC62546.1"/>
    </source>
</evidence>
<keyword evidence="2" id="KW-1185">Reference proteome</keyword>
<evidence type="ECO:0000313" key="2">
    <source>
        <dbReference type="Proteomes" id="UP000324222"/>
    </source>
</evidence>
<accession>A0A5B7GY93</accession>
<sequence>MVPKGAHLPQINTITPSKNLLTLALQKEYGVLHLVCFHLLGYQLFTLHSPPCTTTTTLLVHIMIHVPVTPPALTTNTCTAIRIFP</sequence>